<dbReference type="CDD" id="cd05483">
    <property type="entry name" value="retropepsin_like_bacteria"/>
    <property type="match status" value="1"/>
</dbReference>
<evidence type="ECO:0000313" key="2">
    <source>
        <dbReference type="EMBL" id="MCQ8127388.1"/>
    </source>
</evidence>
<evidence type="ECO:0000256" key="1">
    <source>
        <dbReference type="SAM" id="MobiDB-lite"/>
    </source>
</evidence>
<proteinExistence type="predicted"/>
<organism evidence="2 3">
    <name type="scientific">Methylomonas rivi</name>
    <dbReference type="NCBI Taxonomy" id="2952226"/>
    <lineage>
        <taxon>Bacteria</taxon>
        <taxon>Pseudomonadati</taxon>
        <taxon>Pseudomonadota</taxon>
        <taxon>Gammaproteobacteria</taxon>
        <taxon>Methylococcales</taxon>
        <taxon>Methylococcaceae</taxon>
        <taxon>Methylomonas</taxon>
    </lineage>
</organism>
<dbReference type="PROSITE" id="PS00141">
    <property type="entry name" value="ASP_PROTEASE"/>
    <property type="match status" value="1"/>
</dbReference>
<dbReference type="InterPro" id="IPR034122">
    <property type="entry name" value="Retropepsin-like_bacterial"/>
</dbReference>
<feature type="region of interest" description="Disordered" evidence="1">
    <location>
        <begin position="96"/>
        <end position="115"/>
    </location>
</feature>
<sequence length="279" mass="30535">MGLQDRNYYWEKRKETRKPHFGDSFGSLSNKTADNGYGEPRKPGGLRFLLYPALMMGSLWCAADTFLARGAMPKPTVPVAQEKIYMSAADSSWPAAEAKHSQPRPIPNNSNDDSRGVIIKADAKGHFRGMLLINNVPMPFLIDTGATDTVVPAKMAIAAKLPYGRYVQASTAGGKVAVRETLIDSLTMGNAVVHNLNAQMNDHLHEVLIGMSTLRYFKMTQSGDSMTLLADPQVSKARGMPASAFQNETSQPIAPKVTTIKKTVSCDERKVCITKYSDH</sequence>
<name>A0ABT1U0P6_9GAMM</name>
<dbReference type="RefSeq" id="WP_256613707.1">
    <property type="nucleotide sequence ID" value="NZ_JANIBK010000008.1"/>
</dbReference>
<dbReference type="Pfam" id="PF13975">
    <property type="entry name" value="gag-asp_proteas"/>
    <property type="match status" value="1"/>
</dbReference>
<dbReference type="NCBIfam" id="TIGR02281">
    <property type="entry name" value="clan_AA_DTGA"/>
    <property type="match status" value="1"/>
</dbReference>
<dbReference type="InterPro" id="IPR001969">
    <property type="entry name" value="Aspartic_peptidase_AS"/>
</dbReference>
<reference evidence="2 3" key="1">
    <citation type="submission" date="2022-07" db="EMBL/GenBank/DDBJ databases">
        <title>Methylomonas rivi sp. nov., Methylomonas rosea sp. nov., Methylomonas aureus sp. nov. and Methylomonas subterranea sp. nov., four novel methanotrophs isolated from a freshwater creek and the deep terrestrial subsurface.</title>
        <authorList>
            <person name="Abin C."/>
            <person name="Sankaranarayanan K."/>
            <person name="Garner C."/>
            <person name="Sindelar R."/>
            <person name="Kotary K."/>
            <person name="Garner R."/>
            <person name="Barclay S."/>
            <person name="Lawson P."/>
            <person name="Krumholz L."/>
        </authorList>
    </citation>
    <scope>NUCLEOTIDE SEQUENCE [LARGE SCALE GENOMIC DNA]</scope>
    <source>
        <strain evidence="2 3">WSC-6</strain>
    </source>
</reference>
<dbReference type="Gene3D" id="2.40.70.10">
    <property type="entry name" value="Acid Proteases"/>
    <property type="match status" value="1"/>
</dbReference>
<dbReference type="InterPro" id="IPR021109">
    <property type="entry name" value="Peptidase_aspartic_dom_sf"/>
</dbReference>
<protein>
    <submittedName>
        <fullName evidence="2">Retroviral-like aspartic protease family protein</fullName>
    </submittedName>
</protein>
<dbReference type="EMBL" id="JANIBK010000008">
    <property type="protein sequence ID" value="MCQ8127388.1"/>
    <property type="molecule type" value="Genomic_DNA"/>
</dbReference>
<dbReference type="Proteomes" id="UP001524586">
    <property type="component" value="Unassembled WGS sequence"/>
</dbReference>
<dbReference type="InterPro" id="IPR011969">
    <property type="entry name" value="Clan_AA_Asp_peptidase_C"/>
</dbReference>
<keyword evidence="3" id="KW-1185">Reference proteome</keyword>
<comment type="caution">
    <text evidence="2">The sequence shown here is derived from an EMBL/GenBank/DDBJ whole genome shotgun (WGS) entry which is preliminary data.</text>
</comment>
<accession>A0ABT1U0P6</accession>
<dbReference type="SUPFAM" id="SSF50630">
    <property type="entry name" value="Acid proteases"/>
    <property type="match status" value="1"/>
</dbReference>
<evidence type="ECO:0000313" key="3">
    <source>
        <dbReference type="Proteomes" id="UP001524586"/>
    </source>
</evidence>
<gene>
    <name evidence="2" type="ORF">NP596_02870</name>
</gene>